<proteinExistence type="predicted"/>
<protein>
    <recommendedName>
        <fullName evidence="1">Transposase putative helix-turn-helix domain-containing protein</fullName>
    </recommendedName>
</protein>
<comment type="caution">
    <text evidence="2">The sequence shown here is derived from an EMBL/GenBank/DDBJ whole genome shotgun (WGS) entry which is preliminary data.</text>
</comment>
<name>A0A6N3X367_9SYNE</name>
<reference evidence="2 3" key="1">
    <citation type="submission" date="2015-01" db="EMBL/GenBank/DDBJ databases">
        <title>Lifestyle Evolution in Cyanobacterial Symbionts of Sponges.</title>
        <authorList>
            <person name="Burgsdorf I."/>
            <person name="Slaby B.M."/>
            <person name="Handley K.M."/>
            <person name="Haber M."/>
            <person name="Blom J."/>
            <person name="Marshall C.W."/>
            <person name="Gilbert J.A."/>
            <person name="Hentschel U."/>
            <person name="Steindler L."/>
        </authorList>
    </citation>
    <scope>NUCLEOTIDE SEQUENCE [LARGE SCALE GENOMIC DNA]</scope>
    <source>
        <strain evidence="2">142</strain>
    </source>
</reference>
<sequence length="102" mass="12015">MLLRYCYRCYPTPGQKTLLIRAFGCACVVWNGALALNRQLYEEKNKFFAAEVLMKRFISEVKRTDERSWLSDASHSVLQQLVRDLSQVFRNWWQGKGRVRAP</sequence>
<organism evidence="2 3">
    <name type="scientific">Candidatus Synechococcus spongiarum 142</name>
    <dbReference type="NCBI Taxonomy" id="1608213"/>
    <lineage>
        <taxon>Bacteria</taxon>
        <taxon>Bacillati</taxon>
        <taxon>Cyanobacteriota</taxon>
        <taxon>Cyanophyceae</taxon>
        <taxon>Synechococcales</taxon>
        <taxon>Synechococcaceae</taxon>
        <taxon>Synechococcus</taxon>
    </lineage>
</organism>
<feature type="domain" description="Transposase putative helix-turn-helix" evidence="1">
    <location>
        <begin position="1"/>
        <end position="46"/>
    </location>
</feature>
<dbReference type="EMBL" id="JXUO01000254">
    <property type="protein sequence ID" value="KKZ12229.1"/>
    <property type="molecule type" value="Genomic_DNA"/>
</dbReference>
<dbReference type="AlphaFoldDB" id="A0A6N3X367"/>
<gene>
    <name evidence="2" type="ORF">TH68_07740</name>
</gene>
<evidence type="ECO:0000259" key="1">
    <source>
        <dbReference type="Pfam" id="PF12323"/>
    </source>
</evidence>
<evidence type="ECO:0000313" key="3">
    <source>
        <dbReference type="Proteomes" id="UP000035054"/>
    </source>
</evidence>
<feature type="non-terminal residue" evidence="2">
    <location>
        <position position="102"/>
    </location>
</feature>
<dbReference type="InterPro" id="IPR021027">
    <property type="entry name" value="Transposase_put_HTH"/>
</dbReference>
<evidence type="ECO:0000313" key="2">
    <source>
        <dbReference type="EMBL" id="KKZ12229.1"/>
    </source>
</evidence>
<dbReference type="Pfam" id="PF12323">
    <property type="entry name" value="HTH_OrfB_IS605"/>
    <property type="match status" value="1"/>
</dbReference>
<dbReference type="Proteomes" id="UP000035054">
    <property type="component" value="Unassembled WGS sequence"/>
</dbReference>
<accession>A0A6N3X367</accession>